<dbReference type="PANTHER" id="PTHR47786:SF2">
    <property type="entry name" value="GLYCOSYL HYDROLASE FAMILY 13 CATALYTIC DOMAIN-CONTAINING PROTEIN"/>
    <property type="match status" value="1"/>
</dbReference>
<dbReference type="InterPro" id="IPR006047">
    <property type="entry name" value="GH13_cat_dom"/>
</dbReference>
<keyword evidence="4" id="KW-1185">Reference proteome</keyword>
<dbReference type="RefSeq" id="WP_218253306.1">
    <property type="nucleotide sequence ID" value="NZ_JABXWD010000316.1"/>
</dbReference>
<sequence length="489" mass="55944">MLNKVNPFIIENVSPCIDGGRYPVKREVGDTLTVRATVFKEGHDAILVLLKHRERATHGPWSESPMTLKNAGLDIYEGNFNLPKNTRYQYTVEAYTDLYKSWLNDTTKKFNSHQDVESELIEGYSLVVETLDRAVSAPDIYKSYIQSFLTAVDEASSQAEKMALMSDSKLVEILTILSARGDSTVFEPTLEVFVDRVRARYGTWYEMFPRSQGKKPGVSATFKDCIERLTEVKYMGFDVVYFTPIHPIGVTKRKGPNNSLICGPNDPGCPYAIGSDLGGHKAIEPGLGTFEDFAEFEAACKEKGMEVAIDFAINCSPDHPYVKEHPDWFFKRPDGTIKYAENPPKKYEDIYPLNFYAPGESWKELWAEMRDIILFWCARNVRIFRVDNPHTKPVPFWQWLIAEVQDQYPDAIFLSEAFTRPPMMEVLAKAGFTQSYTYFTWRNFKSEIIEYFSHLTQDEVSEYLRGNLFANTPDILPQILQQGGRPAFK</sequence>
<feature type="non-terminal residue" evidence="3">
    <location>
        <position position="489"/>
    </location>
</feature>
<name>A0ABS6S1G2_9BACT</name>
<comment type="caution">
    <text evidence="3">The sequence shown here is derived from an EMBL/GenBank/DDBJ whole genome shotgun (WGS) entry which is preliminary data.</text>
</comment>
<dbReference type="Pfam" id="PF00128">
    <property type="entry name" value="Alpha-amylase"/>
    <property type="match status" value="1"/>
</dbReference>
<dbReference type="PANTHER" id="PTHR47786">
    <property type="entry name" value="ALPHA-1,4-GLUCAN:MALTOSE-1-PHOSPHATE MALTOSYLTRANSFERASE"/>
    <property type="match status" value="1"/>
</dbReference>
<dbReference type="InterPro" id="IPR021828">
    <property type="entry name" value="GlgE_dom_N/S"/>
</dbReference>
<evidence type="ECO:0000313" key="4">
    <source>
        <dbReference type="Proteomes" id="UP001196980"/>
    </source>
</evidence>
<gene>
    <name evidence="3" type="ORF">HWQ67_13980</name>
</gene>
<protein>
    <submittedName>
        <fullName evidence="3">DUF3416 domain-containing protein</fullName>
    </submittedName>
</protein>
<proteinExistence type="predicted"/>
<evidence type="ECO:0000259" key="1">
    <source>
        <dbReference type="Pfam" id="PF00128"/>
    </source>
</evidence>
<dbReference type="Proteomes" id="UP001196980">
    <property type="component" value="Unassembled WGS sequence"/>
</dbReference>
<dbReference type="Pfam" id="PF11896">
    <property type="entry name" value="GlgE_dom_N_S"/>
    <property type="match status" value="1"/>
</dbReference>
<evidence type="ECO:0000313" key="3">
    <source>
        <dbReference type="EMBL" id="MBV6342692.1"/>
    </source>
</evidence>
<evidence type="ECO:0000259" key="2">
    <source>
        <dbReference type="Pfam" id="PF11896"/>
    </source>
</evidence>
<accession>A0ABS6S1G2</accession>
<feature type="domain" description="Glycosyl hydrolase family 13 catalytic" evidence="1">
    <location>
        <begin position="221"/>
        <end position="351"/>
    </location>
</feature>
<reference evidence="3 4" key="1">
    <citation type="journal article" date="2020" name="J Geophys Res Biogeosci">
        <title>Magnetotaxis as an Adaptation to Enable Bacterial Shuttling of Microbial Sulfur and Sulfur Cycling Across Aquatic Oxic#Anoxic Interfaces.</title>
        <authorList>
            <person name="Li J."/>
            <person name="Liu P."/>
            <person name="Wang J."/>
            <person name="Roberts A.P."/>
            <person name="Pan Y."/>
        </authorList>
    </citation>
    <scope>NUCLEOTIDE SEQUENCE [LARGE SCALE GENOMIC DNA]</scope>
    <source>
        <strain evidence="3 4">MYR-1_YQ</strain>
    </source>
</reference>
<feature type="domain" description="Alpha-1,4-glucan:maltose-1-phosphate maltosyltransferase" evidence="2">
    <location>
        <begin position="8"/>
        <end position="196"/>
    </location>
</feature>
<organism evidence="3 4">
    <name type="scientific">Candidatus Magnetobacterium casense</name>
    <dbReference type="NCBI Taxonomy" id="1455061"/>
    <lineage>
        <taxon>Bacteria</taxon>
        <taxon>Pseudomonadati</taxon>
        <taxon>Nitrospirota</taxon>
        <taxon>Thermodesulfovibrionia</taxon>
        <taxon>Thermodesulfovibrionales</taxon>
        <taxon>Candidatus Magnetobacteriaceae</taxon>
        <taxon>Candidatus Magnetobacterium</taxon>
    </lineage>
</organism>
<dbReference type="EMBL" id="JABXWD010000316">
    <property type="protein sequence ID" value="MBV6342692.1"/>
    <property type="molecule type" value="Genomic_DNA"/>
</dbReference>